<dbReference type="EMBL" id="BMEQ01000010">
    <property type="protein sequence ID" value="GGG58246.1"/>
    <property type="molecule type" value="Genomic_DNA"/>
</dbReference>
<dbReference type="PROSITE" id="PS50968">
    <property type="entry name" value="BIOTINYL_LIPOYL"/>
    <property type="match status" value="1"/>
</dbReference>
<dbReference type="InterPro" id="IPR001249">
    <property type="entry name" value="AcCoA_biotinCC"/>
</dbReference>
<evidence type="ECO:0000259" key="5">
    <source>
        <dbReference type="PROSITE" id="PS50968"/>
    </source>
</evidence>
<dbReference type="GO" id="GO:0009317">
    <property type="term" value="C:acetyl-CoA carboxylase complex"/>
    <property type="evidence" value="ECO:0007669"/>
    <property type="project" value="InterPro"/>
</dbReference>
<dbReference type="PRINTS" id="PR01071">
    <property type="entry name" value="ACOABIOTINCC"/>
</dbReference>
<dbReference type="PANTHER" id="PTHR45266">
    <property type="entry name" value="OXALOACETATE DECARBOXYLASE ALPHA CHAIN"/>
    <property type="match status" value="1"/>
</dbReference>
<dbReference type="AlphaFoldDB" id="A0A917GV19"/>
<dbReference type="GO" id="GO:0006633">
    <property type="term" value="P:fatty acid biosynthetic process"/>
    <property type="evidence" value="ECO:0007669"/>
    <property type="project" value="UniProtKB-KW"/>
</dbReference>
<evidence type="ECO:0000256" key="1">
    <source>
        <dbReference type="ARBA" id="ARBA00017562"/>
    </source>
</evidence>
<dbReference type="Gene3D" id="2.40.50.100">
    <property type="match status" value="1"/>
</dbReference>
<keyword evidence="3" id="KW-0275">Fatty acid biosynthesis</keyword>
<dbReference type="InterPro" id="IPR050709">
    <property type="entry name" value="Biotin_Carboxyl_Carrier/Decarb"/>
</dbReference>
<reference evidence="6" key="2">
    <citation type="submission" date="2020-09" db="EMBL/GenBank/DDBJ databases">
        <authorList>
            <person name="Sun Q."/>
            <person name="Zhou Y."/>
        </authorList>
    </citation>
    <scope>NUCLEOTIDE SEQUENCE</scope>
    <source>
        <strain evidence="6">CGMCC 1.12187</strain>
    </source>
</reference>
<gene>
    <name evidence="6" type="ORF">GCM10011374_21340</name>
</gene>
<comment type="pathway">
    <text evidence="3">Lipid metabolism; fatty acid biosynthesis.</text>
</comment>
<dbReference type="SUPFAM" id="SSF51230">
    <property type="entry name" value="Single hybrid motif"/>
    <property type="match status" value="1"/>
</dbReference>
<keyword evidence="3" id="KW-0443">Lipid metabolism</keyword>
<evidence type="ECO:0000256" key="2">
    <source>
        <dbReference type="ARBA" id="ARBA00023267"/>
    </source>
</evidence>
<sequence>MAEIQSPLPGVFYRKPGPDKDPYVQEGERVETGQVIGMVEIMKQFTEVHSDVAGTLESFSVEDAAMVNPGDVLAVVDEG</sequence>
<organism evidence="6 7">
    <name type="scientific">Kocuria dechangensis</name>
    <dbReference type="NCBI Taxonomy" id="1176249"/>
    <lineage>
        <taxon>Bacteria</taxon>
        <taxon>Bacillati</taxon>
        <taxon>Actinomycetota</taxon>
        <taxon>Actinomycetes</taxon>
        <taxon>Micrococcales</taxon>
        <taxon>Micrococcaceae</taxon>
        <taxon>Kocuria</taxon>
    </lineage>
</organism>
<name>A0A917GV19_9MICC</name>
<dbReference type="PANTHER" id="PTHR45266:SF3">
    <property type="entry name" value="OXALOACETATE DECARBOXYLASE ALPHA CHAIN"/>
    <property type="match status" value="1"/>
</dbReference>
<comment type="caution">
    <text evidence="6">The sequence shown here is derived from an EMBL/GenBank/DDBJ whole genome shotgun (WGS) entry which is preliminary data.</text>
</comment>
<reference evidence="6" key="1">
    <citation type="journal article" date="2014" name="Int. J. Syst. Evol. Microbiol.">
        <title>Complete genome sequence of Corynebacterium casei LMG S-19264T (=DSM 44701T), isolated from a smear-ripened cheese.</title>
        <authorList>
            <consortium name="US DOE Joint Genome Institute (JGI-PGF)"/>
            <person name="Walter F."/>
            <person name="Albersmeier A."/>
            <person name="Kalinowski J."/>
            <person name="Ruckert C."/>
        </authorList>
    </citation>
    <scope>NUCLEOTIDE SEQUENCE</scope>
    <source>
        <strain evidence="6">CGMCC 1.12187</strain>
    </source>
</reference>
<dbReference type="InterPro" id="IPR000089">
    <property type="entry name" value="Biotin_lipoyl"/>
</dbReference>
<evidence type="ECO:0000313" key="6">
    <source>
        <dbReference type="EMBL" id="GGG58246.1"/>
    </source>
</evidence>
<feature type="domain" description="Lipoyl-binding" evidence="5">
    <location>
        <begin position="1"/>
        <end position="77"/>
    </location>
</feature>
<dbReference type="RefSeq" id="WP_188537011.1">
    <property type="nucleotide sequence ID" value="NZ_BMEQ01000010.1"/>
</dbReference>
<comment type="function">
    <text evidence="3">This protein is a component of the acetyl coenzyme A carboxylase complex; first, biotin carboxylase catalyzes the carboxylation of the carrier protein and then the transcarboxylase transfers the carboxyl group to form malonyl-CoA.</text>
</comment>
<dbReference type="GO" id="GO:0003989">
    <property type="term" value="F:acetyl-CoA carboxylase activity"/>
    <property type="evidence" value="ECO:0007669"/>
    <property type="project" value="InterPro"/>
</dbReference>
<dbReference type="Proteomes" id="UP000638848">
    <property type="component" value="Unassembled WGS sequence"/>
</dbReference>
<keyword evidence="3" id="KW-0276">Fatty acid metabolism</keyword>
<proteinExistence type="predicted"/>
<keyword evidence="7" id="KW-1185">Reference proteome</keyword>
<protein>
    <recommendedName>
        <fullName evidence="1 3">Biotin carboxyl carrier protein of acetyl-CoA carboxylase</fullName>
    </recommendedName>
</protein>
<keyword evidence="2 3" id="KW-0092">Biotin</keyword>
<dbReference type="CDD" id="cd06850">
    <property type="entry name" value="biotinyl_domain"/>
    <property type="match status" value="1"/>
</dbReference>
<evidence type="ECO:0000256" key="4">
    <source>
        <dbReference type="SAM" id="MobiDB-lite"/>
    </source>
</evidence>
<evidence type="ECO:0000313" key="7">
    <source>
        <dbReference type="Proteomes" id="UP000638848"/>
    </source>
</evidence>
<dbReference type="InterPro" id="IPR011053">
    <property type="entry name" value="Single_hybrid_motif"/>
</dbReference>
<keyword evidence="3" id="KW-0444">Lipid biosynthesis</keyword>
<evidence type="ECO:0000256" key="3">
    <source>
        <dbReference type="RuleBase" id="RU364072"/>
    </source>
</evidence>
<dbReference type="NCBIfam" id="NF005457">
    <property type="entry name" value="PRK07051.1"/>
    <property type="match status" value="1"/>
</dbReference>
<dbReference type="Pfam" id="PF00364">
    <property type="entry name" value="Biotin_lipoyl"/>
    <property type="match status" value="1"/>
</dbReference>
<accession>A0A917GV19</accession>
<feature type="region of interest" description="Disordered" evidence="4">
    <location>
        <begin position="1"/>
        <end position="23"/>
    </location>
</feature>